<keyword evidence="3" id="KW-1185">Reference proteome</keyword>
<comment type="caution">
    <text evidence="2">The sequence shown here is derived from an EMBL/GenBank/DDBJ whole genome shotgun (WGS) entry which is preliminary data.</text>
</comment>
<evidence type="ECO:0000256" key="1">
    <source>
        <dbReference type="SAM" id="MobiDB-lite"/>
    </source>
</evidence>
<evidence type="ECO:0000313" key="2">
    <source>
        <dbReference type="EMBL" id="KAJ1130320.1"/>
    </source>
</evidence>
<dbReference type="AlphaFoldDB" id="A0AAV7PQH2"/>
<evidence type="ECO:0000313" key="3">
    <source>
        <dbReference type="Proteomes" id="UP001066276"/>
    </source>
</evidence>
<dbReference type="Proteomes" id="UP001066276">
    <property type="component" value="Chromosome 7"/>
</dbReference>
<sequence>MVCTVAGAFKGGGDGRRQPDWQIGLLFGRLFALGRILTHPHSPLLSHANPHASSPGLFRSSHPLMTRVLPRATDWLPARPRAGNRPGQPGQHTGRTPIAPLVTSAQHPSAVAGLVTTRLCASYTGPFIFLLIRSYSDLVGGPGLHRLTLDTSPGLAFGFQPFPRPRYASGFNFTSGPVGSPSSMRPPS</sequence>
<organism evidence="2 3">
    <name type="scientific">Pleurodeles waltl</name>
    <name type="common">Iberian ribbed newt</name>
    <dbReference type="NCBI Taxonomy" id="8319"/>
    <lineage>
        <taxon>Eukaryota</taxon>
        <taxon>Metazoa</taxon>
        <taxon>Chordata</taxon>
        <taxon>Craniata</taxon>
        <taxon>Vertebrata</taxon>
        <taxon>Euteleostomi</taxon>
        <taxon>Amphibia</taxon>
        <taxon>Batrachia</taxon>
        <taxon>Caudata</taxon>
        <taxon>Salamandroidea</taxon>
        <taxon>Salamandridae</taxon>
        <taxon>Pleurodelinae</taxon>
        <taxon>Pleurodeles</taxon>
    </lineage>
</organism>
<gene>
    <name evidence="2" type="ORF">NDU88_008673</name>
</gene>
<reference evidence="2" key="1">
    <citation type="journal article" date="2022" name="bioRxiv">
        <title>Sequencing and chromosome-scale assembly of the giantPleurodeles waltlgenome.</title>
        <authorList>
            <person name="Brown T."/>
            <person name="Elewa A."/>
            <person name="Iarovenko S."/>
            <person name="Subramanian E."/>
            <person name="Araus A.J."/>
            <person name="Petzold A."/>
            <person name="Susuki M."/>
            <person name="Suzuki K.-i.T."/>
            <person name="Hayashi T."/>
            <person name="Toyoda A."/>
            <person name="Oliveira C."/>
            <person name="Osipova E."/>
            <person name="Leigh N.D."/>
            <person name="Simon A."/>
            <person name="Yun M.H."/>
        </authorList>
    </citation>
    <scope>NUCLEOTIDE SEQUENCE</scope>
    <source>
        <strain evidence="2">20211129_DDA</strain>
        <tissue evidence="2">Liver</tissue>
    </source>
</reference>
<dbReference type="EMBL" id="JANPWB010000011">
    <property type="protein sequence ID" value="KAJ1130320.1"/>
    <property type="molecule type" value="Genomic_DNA"/>
</dbReference>
<name>A0AAV7PQH2_PLEWA</name>
<proteinExistence type="predicted"/>
<protein>
    <submittedName>
        <fullName evidence="2">Uncharacterized protein</fullName>
    </submittedName>
</protein>
<feature type="region of interest" description="Disordered" evidence="1">
    <location>
        <begin position="75"/>
        <end position="98"/>
    </location>
</feature>
<accession>A0AAV7PQH2</accession>